<organism evidence="1 2">
    <name type="scientific">Stylosanthes scabra</name>
    <dbReference type="NCBI Taxonomy" id="79078"/>
    <lineage>
        <taxon>Eukaryota</taxon>
        <taxon>Viridiplantae</taxon>
        <taxon>Streptophyta</taxon>
        <taxon>Embryophyta</taxon>
        <taxon>Tracheophyta</taxon>
        <taxon>Spermatophyta</taxon>
        <taxon>Magnoliopsida</taxon>
        <taxon>eudicotyledons</taxon>
        <taxon>Gunneridae</taxon>
        <taxon>Pentapetalae</taxon>
        <taxon>rosids</taxon>
        <taxon>fabids</taxon>
        <taxon>Fabales</taxon>
        <taxon>Fabaceae</taxon>
        <taxon>Papilionoideae</taxon>
        <taxon>50 kb inversion clade</taxon>
        <taxon>dalbergioids sensu lato</taxon>
        <taxon>Dalbergieae</taxon>
        <taxon>Pterocarpus clade</taxon>
        <taxon>Stylosanthes</taxon>
    </lineage>
</organism>
<comment type="caution">
    <text evidence="1">The sequence shown here is derived from an EMBL/GenBank/DDBJ whole genome shotgun (WGS) entry which is preliminary data.</text>
</comment>
<dbReference type="Proteomes" id="UP001341840">
    <property type="component" value="Unassembled WGS sequence"/>
</dbReference>
<name>A0ABU6ZIG3_9FABA</name>
<protein>
    <submittedName>
        <fullName evidence="1">Uncharacterized protein</fullName>
    </submittedName>
</protein>
<evidence type="ECO:0000313" key="2">
    <source>
        <dbReference type="Proteomes" id="UP001341840"/>
    </source>
</evidence>
<proteinExistence type="predicted"/>
<dbReference type="EMBL" id="JASCZI010272335">
    <property type="protein sequence ID" value="MED6221741.1"/>
    <property type="molecule type" value="Genomic_DNA"/>
</dbReference>
<evidence type="ECO:0000313" key="1">
    <source>
        <dbReference type="EMBL" id="MED6221741.1"/>
    </source>
</evidence>
<sequence length="118" mass="13745">MKFDPICCKAVFFMRQNVAILGNPSETTMRSQEDLNYPNYINRGHHPLKGYSPPYQPLLGYSSRPRRRACHRKHIFLSRTPRLGTPFKVLWTIVKGSDLNIGAVCGDSYSRNKKRRYR</sequence>
<reference evidence="1 2" key="1">
    <citation type="journal article" date="2023" name="Plants (Basel)">
        <title>Bridging the Gap: Combining Genomics and Transcriptomics Approaches to Understand Stylosanthes scabra, an Orphan Legume from the Brazilian Caatinga.</title>
        <authorList>
            <person name="Ferreira-Neto J.R.C."/>
            <person name="da Silva M.D."/>
            <person name="Binneck E."/>
            <person name="de Melo N.F."/>
            <person name="da Silva R.H."/>
            <person name="de Melo A.L.T.M."/>
            <person name="Pandolfi V."/>
            <person name="Bustamante F.O."/>
            <person name="Brasileiro-Vidal A.C."/>
            <person name="Benko-Iseppon A.M."/>
        </authorList>
    </citation>
    <scope>NUCLEOTIDE SEQUENCE [LARGE SCALE GENOMIC DNA]</scope>
    <source>
        <tissue evidence="1">Leaves</tissue>
    </source>
</reference>
<accession>A0ABU6ZIG3</accession>
<gene>
    <name evidence="1" type="ORF">PIB30_057658</name>
</gene>
<keyword evidence="2" id="KW-1185">Reference proteome</keyword>